<evidence type="ECO:0000313" key="1">
    <source>
        <dbReference type="EMBL" id="NGO66124.1"/>
    </source>
</evidence>
<sequence length="291" mass="31609">MSLNKSRIALRSLTLGMAAAVEVETLDLALGEDPERRPLYSYIDEEDCFIVLFDDVRLSYIDGQVFRDETMLDGGASFLPYLHPDASLQAVTDEKGAFLAGQVAFDGTSTFGAIVEHVGAEDAILICDDLGDEWADFIGIKEEAGFVQVCFYHAKHDALTLSAGSFHVAVSQAIKNLGNMTFPPERMEAKVQSWNATYNAKGQPTQIGRIIRNNAGDLGAAIVRARIAPDVRRRAVIVTSSLSKQAVEDAFAGIQAGHRPTHTFVQLYWLLQSFFSACTEVGASGSIVCQP</sequence>
<dbReference type="AlphaFoldDB" id="A0A6M1RWG6"/>
<evidence type="ECO:0000313" key="2">
    <source>
        <dbReference type="Proteomes" id="UP000477849"/>
    </source>
</evidence>
<gene>
    <name evidence="1" type="ORF">G6N76_20910</name>
</gene>
<dbReference type="EMBL" id="JAAKZH010000009">
    <property type="protein sequence ID" value="NGO66124.1"/>
    <property type="molecule type" value="Genomic_DNA"/>
</dbReference>
<name>A0A6M1RWG6_9HYPH</name>
<keyword evidence="2" id="KW-1185">Reference proteome</keyword>
<dbReference type="Proteomes" id="UP000477849">
    <property type="component" value="Unassembled WGS sequence"/>
</dbReference>
<comment type="caution">
    <text evidence="1">The sequence shown here is derived from an EMBL/GenBank/DDBJ whole genome shotgun (WGS) entry which is preliminary data.</text>
</comment>
<organism evidence="1 2">
    <name type="scientific">Rhizobium daejeonense</name>
    <dbReference type="NCBI Taxonomy" id="240521"/>
    <lineage>
        <taxon>Bacteria</taxon>
        <taxon>Pseudomonadati</taxon>
        <taxon>Pseudomonadota</taxon>
        <taxon>Alphaproteobacteria</taxon>
        <taxon>Hyphomicrobiales</taxon>
        <taxon>Rhizobiaceae</taxon>
        <taxon>Rhizobium/Agrobacterium group</taxon>
        <taxon>Rhizobium</taxon>
    </lineage>
</organism>
<protein>
    <submittedName>
        <fullName evidence="1">Uncharacterized protein</fullName>
    </submittedName>
</protein>
<reference evidence="1 2" key="1">
    <citation type="submission" date="2020-02" db="EMBL/GenBank/DDBJ databases">
        <title>Genome sequence of the type strain CCBAU10050 of Rhizobium daejeonense.</title>
        <authorList>
            <person name="Gao J."/>
            <person name="Sun J."/>
        </authorList>
    </citation>
    <scope>NUCLEOTIDE SEQUENCE [LARGE SCALE GENOMIC DNA]</scope>
    <source>
        <strain evidence="1 2">CCBAU10050</strain>
    </source>
</reference>
<accession>A0A6M1RWG6</accession>
<proteinExistence type="predicted"/>